<organism evidence="2 3">
    <name type="scientific">Ignelater luminosus</name>
    <name type="common">Cucubano</name>
    <name type="synonym">Pyrophorus luminosus</name>
    <dbReference type="NCBI Taxonomy" id="2038154"/>
    <lineage>
        <taxon>Eukaryota</taxon>
        <taxon>Metazoa</taxon>
        <taxon>Ecdysozoa</taxon>
        <taxon>Arthropoda</taxon>
        <taxon>Hexapoda</taxon>
        <taxon>Insecta</taxon>
        <taxon>Pterygota</taxon>
        <taxon>Neoptera</taxon>
        <taxon>Endopterygota</taxon>
        <taxon>Coleoptera</taxon>
        <taxon>Polyphaga</taxon>
        <taxon>Elateriformia</taxon>
        <taxon>Elateroidea</taxon>
        <taxon>Elateridae</taxon>
        <taxon>Agrypninae</taxon>
        <taxon>Pyrophorini</taxon>
        <taxon>Ignelater</taxon>
    </lineage>
</organism>
<gene>
    <name evidence="2" type="ORF">ILUMI_09723</name>
</gene>
<keyword evidence="3" id="KW-1185">Reference proteome</keyword>
<comment type="caution">
    <text evidence="2">The sequence shown here is derived from an EMBL/GenBank/DDBJ whole genome shotgun (WGS) entry which is preliminary data.</text>
</comment>
<proteinExistence type="predicted"/>
<dbReference type="InterPro" id="IPR013103">
    <property type="entry name" value="RVT_2"/>
</dbReference>
<feature type="non-terminal residue" evidence="2">
    <location>
        <position position="1"/>
    </location>
</feature>
<name>A0A8K0D598_IGNLU</name>
<accession>A0A8K0D598</accession>
<dbReference type="EMBL" id="VTPC01005102">
    <property type="protein sequence ID" value="KAF2896452.1"/>
    <property type="molecule type" value="Genomic_DNA"/>
</dbReference>
<evidence type="ECO:0000313" key="2">
    <source>
        <dbReference type="EMBL" id="KAF2896452.1"/>
    </source>
</evidence>
<dbReference type="Proteomes" id="UP000801492">
    <property type="component" value="Unassembled WGS sequence"/>
</dbReference>
<dbReference type="AlphaFoldDB" id="A0A8K0D598"/>
<evidence type="ECO:0000259" key="1">
    <source>
        <dbReference type="Pfam" id="PF07727"/>
    </source>
</evidence>
<feature type="domain" description="Reverse transcriptase Ty1/copia-type" evidence="1">
    <location>
        <begin position="128"/>
        <end position="176"/>
    </location>
</feature>
<dbReference type="OrthoDB" id="413361at2759"/>
<evidence type="ECO:0000313" key="3">
    <source>
        <dbReference type="Proteomes" id="UP000801492"/>
    </source>
</evidence>
<dbReference type="Pfam" id="PF07727">
    <property type="entry name" value="RVT_2"/>
    <property type="match status" value="1"/>
</dbReference>
<reference evidence="2" key="1">
    <citation type="submission" date="2019-08" db="EMBL/GenBank/DDBJ databases">
        <title>The genome of the North American firefly Photinus pyralis.</title>
        <authorList>
            <consortium name="Photinus pyralis genome working group"/>
            <person name="Fallon T.R."/>
            <person name="Sander Lower S.E."/>
            <person name="Weng J.-K."/>
        </authorList>
    </citation>
    <scope>NUCLEOTIDE SEQUENCE</scope>
    <source>
        <strain evidence="2">TRF0915ILg1</strain>
        <tissue evidence="2">Whole body</tissue>
    </source>
</reference>
<protein>
    <recommendedName>
        <fullName evidence="1">Reverse transcriptase Ty1/copia-type domain-containing protein</fullName>
    </recommendedName>
</protein>
<sequence length="221" mass="25998">LWSIERNKVVVSRNVKFNEREFPYLKEVSVIKQGENIIEPDNSEITKFQQEVEEDKLEGVPDGYNQEYNSKRNRQLPIRFNDYELYLAYEAFSYFNDVPQSFQEINSKKDADMWKKAIKRELSSINENETWKVVKTSENTTILDSKWVFAFKEHEEDTQNRYKARLVARGFAQPKEFNLSSTLISLAGKQQKFSFLAQAKPSVKGISYAYLEFDIEMGQQL</sequence>